<dbReference type="GO" id="GO:0030246">
    <property type="term" value="F:carbohydrate binding"/>
    <property type="evidence" value="ECO:0007669"/>
    <property type="project" value="TreeGrafter"/>
</dbReference>
<evidence type="ECO:0000256" key="1">
    <source>
        <dbReference type="ARBA" id="ARBA00007401"/>
    </source>
</evidence>
<comment type="similarity">
    <text evidence="1">Belongs to the glycosyl hydrolase 2 family.</text>
</comment>
<feature type="compositionally biased region" description="Low complexity" evidence="2">
    <location>
        <begin position="24"/>
        <end position="34"/>
    </location>
</feature>
<accession>A0A7N9CLI9</accession>
<evidence type="ECO:0000313" key="4">
    <source>
        <dbReference type="Proteomes" id="UP000233100"/>
    </source>
</evidence>
<dbReference type="Gene3D" id="2.60.40.10">
    <property type="entry name" value="Immunoglobulins"/>
    <property type="match status" value="1"/>
</dbReference>
<dbReference type="PANTHER" id="PTHR10066">
    <property type="entry name" value="BETA-GLUCURONIDASE"/>
    <property type="match status" value="1"/>
</dbReference>
<dbReference type="AlphaFoldDB" id="A0A7N9CLI9"/>
<dbReference type="GO" id="GO:0005102">
    <property type="term" value="F:signaling receptor binding"/>
    <property type="evidence" value="ECO:0007669"/>
    <property type="project" value="TreeGrafter"/>
</dbReference>
<feature type="region of interest" description="Disordered" evidence="2">
    <location>
        <begin position="20"/>
        <end position="46"/>
    </location>
</feature>
<dbReference type="GO" id="GO:0004566">
    <property type="term" value="F:beta-glucuronidase activity"/>
    <property type="evidence" value="ECO:0007669"/>
    <property type="project" value="TreeGrafter"/>
</dbReference>
<evidence type="ECO:0000256" key="2">
    <source>
        <dbReference type="SAM" id="MobiDB-lite"/>
    </source>
</evidence>
<dbReference type="Gene3D" id="2.60.120.260">
    <property type="entry name" value="Galactose-binding domain-like"/>
    <property type="match status" value="1"/>
</dbReference>
<name>A0A7N9CLI9_MACFA</name>
<reference evidence="3" key="3">
    <citation type="submission" date="2025-09" db="UniProtKB">
        <authorList>
            <consortium name="Ensembl"/>
        </authorList>
    </citation>
    <scope>IDENTIFICATION</scope>
</reference>
<reference evidence="3 4" key="1">
    <citation type="submission" date="2013-03" db="EMBL/GenBank/DDBJ databases">
        <authorList>
            <person name="Warren W."/>
            <person name="Wilson R.K."/>
        </authorList>
    </citation>
    <scope>NUCLEOTIDE SEQUENCE</scope>
</reference>
<organism evidence="3 4">
    <name type="scientific">Macaca fascicularis</name>
    <name type="common">Crab-eating macaque</name>
    <name type="synonym">Cynomolgus monkey</name>
    <dbReference type="NCBI Taxonomy" id="9541"/>
    <lineage>
        <taxon>Eukaryota</taxon>
        <taxon>Metazoa</taxon>
        <taxon>Chordata</taxon>
        <taxon>Craniata</taxon>
        <taxon>Vertebrata</taxon>
        <taxon>Euteleostomi</taxon>
        <taxon>Mammalia</taxon>
        <taxon>Eutheria</taxon>
        <taxon>Euarchontoglires</taxon>
        <taxon>Primates</taxon>
        <taxon>Haplorrhini</taxon>
        <taxon>Catarrhini</taxon>
        <taxon>Cercopithecidae</taxon>
        <taxon>Cercopithecinae</taxon>
        <taxon>Macaca</taxon>
    </lineage>
</organism>
<proteinExistence type="inferred from homology"/>
<reference evidence="3" key="2">
    <citation type="submission" date="2025-08" db="UniProtKB">
        <authorList>
            <consortium name="Ensembl"/>
        </authorList>
    </citation>
    <scope>IDENTIFICATION</scope>
</reference>
<dbReference type="GeneTree" id="ENSGT00940000153307"/>
<evidence type="ECO:0000313" key="3">
    <source>
        <dbReference type="Ensembl" id="ENSMFAP00000050849.1"/>
    </source>
</evidence>
<dbReference type="PANTHER" id="PTHR10066:SF67">
    <property type="entry name" value="BETA-GLUCURONIDASE"/>
    <property type="match status" value="1"/>
</dbReference>
<sequence length="176" mass="19589">MKGATSSLRLMSAACSRWGPCPPASASLSPSRARSPPHRATRDHPYVTDTSKYPKGYFIQNTDFDFFNYRGLQWSVLLYTTPTTCIDDINITTGVERDSGDGFWFLLQHSSWTGPRCWPRRFQSKHNSPRHVFGSGTQLTVLGQPKATPSVTLFLPSSEELQANKVTLVCLMSASI</sequence>
<dbReference type="GO" id="GO:0005615">
    <property type="term" value="C:extracellular space"/>
    <property type="evidence" value="ECO:0007669"/>
    <property type="project" value="TreeGrafter"/>
</dbReference>
<dbReference type="Ensembl" id="ENSMFAT00000083311.1">
    <property type="protein sequence ID" value="ENSMFAP00000050849.1"/>
    <property type="gene ID" value="ENSMFAG00000055443.1"/>
</dbReference>
<dbReference type="InterPro" id="IPR013783">
    <property type="entry name" value="Ig-like_fold"/>
</dbReference>
<protein>
    <recommendedName>
        <fullName evidence="5">Immunoglobulin V-set domain-containing protein</fullName>
    </recommendedName>
</protein>
<evidence type="ECO:0008006" key="5">
    <source>
        <dbReference type="Google" id="ProtNLM"/>
    </source>
</evidence>
<dbReference type="GO" id="GO:0019391">
    <property type="term" value="P:glucuronoside catabolic process"/>
    <property type="evidence" value="ECO:0007669"/>
    <property type="project" value="TreeGrafter"/>
</dbReference>
<dbReference type="Proteomes" id="UP000233100">
    <property type="component" value="Chromosome 10"/>
</dbReference>
<keyword evidence="4" id="KW-1185">Reference proteome</keyword>